<dbReference type="Pfam" id="PF08241">
    <property type="entry name" value="Methyltransf_11"/>
    <property type="match status" value="1"/>
</dbReference>
<gene>
    <name evidence="4" type="ORF">MACK_000493</name>
</gene>
<organism evidence="4 5">
    <name type="scientific">Theileria orientalis</name>
    <dbReference type="NCBI Taxonomy" id="68886"/>
    <lineage>
        <taxon>Eukaryota</taxon>
        <taxon>Sar</taxon>
        <taxon>Alveolata</taxon>
        <taxon>Apicomplexa</taxon>
        <taxon>Aconoidasida</taxon>
        <taxon>Piroplasmida</taxon>
        <taxon>Theileriidae</taxon>
        <taxon>Theileria</taxon>
    </lineage>
</organism>
<dbReference type="GO" id="GO:0005737">
    <property type="term" value="C:cytoplasm"/>
    <property type="evidence" value="ECO:0007669"/>
    <property type="project" value="TreeGrafter"/>
</dbReference>
<dbReference type="GO" id="GO:0000049">
    <property type="term" value="F:tRNA binding"/>
    <property type="evidence" value="ECO:0007669"/>
    <property type="project" value="TreeGrafter"/>
</dbReference>
<dbReference type="InterPro" id="IPR051422">
    <property type="entry name" value="AlkB_tRNA_MeTrf/Diox"/>
</dbReference>
<dbReference type="GO" id="GO:0005634">
    <property type="term" value="C:nucleus"/>
    <property type="evidence" value="ECO:0007669"/>
    <property type="project" value="TreeGrafter"/>
</dbReference>
<proteinExistence type="predicted"/>
<sequence>MVKKKHVNDPPCDKEPVSISIGDHDEDLFEEQHVHRIYEDISVHFSHTRYGPWKNVVRLINEAPTNSFILDVGCGNGKYLNSRRDCFFLGIDVCSALLQICSEKGKTDLLLSNNLRLGIRDNLADLTLSIAVIHHVSSVKRRLEAVWELIRCTRPKGKILIYVWSFEQDKNYIGYREFKSQDVLVPWNLQSVYTNTTPSTPGDSSTTGVGGNEFINTSMGVKDVKGVKGVESYGRYYHVFTREEVDYICDHFKDHVESTVGSDCNNWVIEMTKH</sequence>
<keyword evidence="2 4" id="KW-0808">Transferase</keyword>
<evidence type="ECO:0000256" key="2">
    <source>
        <dbReference type="ARBA" id="ARBA00022679"/>
    </source>
</evidence>
<dbReference type="EC" id="2.1.1.229" evidence="4"/>
<evidence type="ECO:0000313" key="5">
    <source>
        <dbReference type="Proteomes" id="UP000244811"/>
    </source>
</evidence>
<dbReference type="CDD" id="cd02440">
    <property type="entry name" value="AdoMet_MTases"/>
    <property type="match status" value="1"/>
</dbReference>
<dbReference type="AlphaFoldDB" id="A0A976M9K4"/>
<reference evidence="4" key="1">
    <citation type="submission" date="2022-07" db="EMBL/GenBank/DDBJ databases">
        <title>Evaluation of T. orientalis genome assembly methods using nanopore sequencing and analysis of variation between genomes.</title>
        <authorList>
            <person name="Yam J."/>
            <person name="Micallef M.L."/>
            <person name="Liu M."/>
            <person name="Djordjevic S.P."/>
            <person name="Bogema D.R."/>
            <person name="Jenkins C."/>
        </authorList>
    </citation>
    <scope>NUCLEOTIDE SEQUENCE</scope>
    <source>
        <strain evidence="4">Goon Nure</strain>
    </source>
</reference>
<dbReference type="GO" id="GO:0002098">
    <property type="term" value="P:tRNA wobble uridine modification"/>
    <property type="evidence" value="ECO:0007669"/>
    <property type="project" value="TreeGrafter"/>
</dbReference>
<evidence type="ECO:0000256" key="1">
    <source>
        <dbReference type="ARBA" id="ARBA00022603"/>
    </source>
</evidence>
<keyword evidence="1 4" id="KW-0489">Methyltransferase</keyword>
<dbReference type="InterPro" id="IPR029063">
    <property type="entry name" value="SAM-dependent_MTases_sf"/>
</dbReference>
<dbReference type="InterPro" id="IPR013216">
    <property type="entry name" value="Methyltransf_11"/>
</dbReference>
<name>A0A976M9K4_THEOR</name>
<feature type="domain" description="Methyltransferase type 11" evidence="3">
    <location>
        <begin position="70"/>
        <end position="161"/>
    </location>
</feature>
<dbReference type="SUPFAM" id="SSF53335">
    <property type="entry name" value="S-adenosyl-L-methionine-dependent methyltransferases"/>
    <property type="match status" value="1"/>
</dbReference>
<evidence type="ECO:0000259" key="3">
    <source>
        <dbReference type="Pfam" id="PF08241"/>
    </source>
</evidence>
<dbReference type="EMBL" id="CP056069">
    <property type="protein sequence ID" value="UKK00421.2"/>
    <property type="molecule type" value="Genomic_DNA"/>
</dbReference>
<dbReference type="Gene3D" id="3.40.50.150">
    <property type="entry name" value="Vaccinia Virus protein VP39"/>
    <property type="match status" value="1"/>
</dbReference>
<dbReference type="GO" id="GO:0008757">
    <property type="term" value="F:S-adenosylmethionine-dependent methyltransferase activity"/>
    <property type="evidence" value="ECO:0007669"/>
    <property type="project" value="InterPro"/>
</dbReference>
<dbReference type="Proteomes" id="UP000244811">
    <property type="component" value="Chromosome 1"/>
</dbReference>
<dbReference type="PANTHER" id="PTHR13069:SF21">
    <property type="entry name" value="ALKYLATED DNA REPAIR PROTEIN ALKB HOMOLOG 8"/>
    <property type="match status" value="1"/>
</dbReference>
<protein>
    <submittedName>
        <fullName evidence="4">tRNA (Carboxymethyluridine(34)-5-O)-methyltransferase</fullName>
        <ecNumber evidence="4">2.1.1.229</ecNumber>
    </submittedName>
</protein>
<dbReference type="PANTHER" id="PTHR13069">
    <property type="entry name" value="ALKYLATED DNA REPAIR PROTEIN ALKB HOMOLOG 8"/>
    <property type="match status" value="1"/>
</dbReference>
<dbReference type="GO" id="GO:0030488">
    <property type="term" value="P:tRNA methylation"/>
    <property type="evidence" value="ECO:0007669"/>
    <property type="project" value="TreeGrafter"/>
</dbReference>
<accession>A0A976M9K4</accession>
<evidence type="ECO:0000313" key="4">
    <source>
        <dbReference type="EMBL" id="UKK00421.2"/>
    </source>
</evidence>
<dbReference type="GO" id="GO:0106335">
    <property type="term" value="F:tRNA (5-carboxymethyluridine(34)-5-O)-methyltransferase activity"/>
    <property type="evidence" value="ECO:0007669"/>
    <property type="project" value="UniProtKB-EC"/>
</dbReference>